<dbReference type="RefSeq" id="WP_153340775.1">
    <property type="nucleotide sequence ID" value="NZ_WIVE01000003.1"/>
</dbReference>
<accession>A0A7X2D3A6</accession>
<comment type="caution">
    <text evidence="2">The sequence shown here is derived from an EMBL/GenBank/DDBJ whole genome shotgun (WGS) entry which is preliminary data.</text>
</comment>
<dbReference type="EMBL" id="WIVE01000003">
    <property type="protein sequence ID" value="MQX35362.1"/>
    <property type="molecule type" value="Genomic_DNA"/>
</dbReference>
<dbReference type="Proteomes" id="UP000434582">
    <property type="component" value="Unassembled WGS sequence"/>
</dbReference>
<evidence type="ECO:0000256" key="1">
    <source>
        <dbReference type="SAM" id="SignalP"/>
    </source>
</evidence>
<keyword evidence="3" id="KW-1185">Reference proteome</keyword>
<proteinExistence type="predicted"/>
<dbReference type="AlphaFoldDB" id="A0A7X2D3A6"/>
<evidence type="ECO:0008006" key="4">
    <source>
        <dbReference type="Google" id="ProtNLM"/>
    </source>
</evidence>
<protein>
    <recommendedName>
        <fullName evidence="4">TIGR03016 family PEP-CTERM system-associated outer membrane protein</fullName>
    </recommendedName>
</protein>
<evidence type="ECO:0000313" key="2">
    <source>
        <dbReference type="EMBL" id="MQX35362.1"/>
    </source>
</evidence>
<reference evidence="2 3" key="1">
    <citation type="submission" date="2019-10" db="EMBL/GenBank/DDBJ databases">
        <title>Draft whole-genome sequence of the purple nonsulfur photosynthetic bacterium Roseospira navarrensis DSM 15114.</title>
        <authorList>
            <person name="Kyndt J.A."/>
            <person name="Meyer T.E."/>
        </authorList>
    </citation>
    <scope>NUCLEOTIDE SEQUENCE [LARGE SCALE GENOMIC DNA]</scope>
    <source>
        <strain evidence="2 3">DSM 15114</strain>
    </source>
</reference>
<dbReference type="SUPFAM" id="SSF56935">
    <property type="entry name" value="Porins"/>
    <property type="match status" value="1"/>
</dbReference>
<gene>
    <name evidence="2" type="ORF">GHC57_02405</name>
</gene>
<name>A0A7X2D3A6_9PROT</name>
<dbReference type="OrthoDB" id="7344031at2"/>
<feature type="chain" id="PRO_5031268894" description="TIGR03016 family PEP-CTERM system-associated outer membrane protein" evidence="1">
    <location>
        <begin position="26"/>
        <end position="477"/>
    </location>
</feature>
<keyword evidence="1" id="KW-0732">Signal</keyword>
<organism evidence="2 3">
    <name type="scientific">Roseospira navarrensis</name>
    <dbReference type="NCBI Taxonomy" id="140058"/>
    <lineage>
        <taxon>Bacteria</taxon>
        <taxon>Pseudomonadati</taxon>
        <taxon>Pseudomonadota</taxon>
        <taxon>Alphaproteobacteria</taxon>
        <taxon>Rhodospirillales</taxon>
        <taxon>Rhodospirillaceae</taxon>
        <taxon>Roseospira</taxon>
    </lineage>
</organism>
<sequence length="477" mass="51588">MKRTLTAVGVSLGGAMALALGPASAADLRLDSTAGTSVIFTDNVDRAPDDQAEAAIINRADWSSVYTLTGPRLNASLVSDVGVELTNGTDPTLDQNVRANGSLEIIDHYIFLDAAASSTRALIDATADTSTGRANTDDETATVNVFEVSPLFRYVFSDDTEAVFRATHRETFITDDPSPGSTTRETDTEQTLSIDTRREFRRIGFGVDLERRTTDEDRRDEDGSWFEERSAGVTARYAVNRWVTTLVRGGYSYVDLNGSTDLSGPFWDVGVQLTGVRGSLLLTYGNRYDDPVIGASLEYALTPRLRVEGELSRNLDTPLLRFTRALGEERGTGSSILPDITQVGTDIDQGPSLTYQGRLGLTGLYGRNTFSLGATYLDEEPLEDDGRTGESTTIAANASWARALTPELSSTLSMQISHTEGDQEPSSVTLSMSGRLNYSLTNDVTVFGTVSRVEKMSDSAADEYTENSLLIGGNITF</sequence>
<feature type="signal peptide" evidence="1">
    <location>
        <begin position="1"/>
        <end position="25"/>
    </location>
</feature>
<evidence type="ECO:0000313" key="3">
    <source>
        <dbReference type="Proteomes" id="UP000434582"/>
    </source>
</evidence>